<keyword evidence="1" id="KW-1133">Transmembrane helix</keyword>
<feature type="transmembrane region" description="Helical" evidence="1">
    <location>
        <begin position="119"/>
        <end position="140"/>
    </location>
</feature>
<protein>
    <submittedName>
        <fullName evidence="2">Uncharacterized protein</fullName>
    </submittedName>
</protein>
<dbReference type="STRING" id="927083.DB32_008010"/>
<feature type="transmembrane region" description="Helical" evidence="1">
    <location>
        <begin position="152"/>
        <end position="173"/>
    </location>
</feature>
<evidence type="ECO:0000313" key="3">
    <source>
        <dbReference type="Proteomes" id="UP000034883"/>
    </source>
</evidence>
<sequence length="224" mass="22817">MPLARWTIACTLGELLGFGVGGALGASAFIAIPDPTTLPLAAMLVLACVIAGLIEGAVLGGMQWLALRTTYRSLPARAWIATTALAGATGWLLGSLPPTLVSLLGAPTTGDAPAWDPDLVTTVLVSAALGAVLGAMFGAFQWLALRRHASGAARWIAGNACAWALALPWSYVAGGMASAATRPDVMIAIVAGTGVMMGATVALVSGLFLRRIAPRTRERSLQVG</sequence>
<accession>A0A0F6W9J5</accession>
<dbReference type="AlphaFoldDB" id="A0A0F6W9J5"/>
<reference evidence="2 3" key="1">
    <citation type="submission" date="2015-03" db="EMBL/GenBank/DDBJ databases">
        <title>Genome assembly of Sandaracinus amylolyticus DSM 53668.</title>
        <authorList>
            <person name="Sharma G."/>
            <person name="Subramanian S."/>
        </authorList>
    </citation>
    <scope>NUCLEOTIDE SEQUENCE [LARGE SCALE GENOMIC DNA]</scope>
    <source>
        <strain evidence="2 3">DSM 53668</strain>
    </source>
</reference>
<feature type="transmembrane region" description="Helical" evidence="1">
    <location>
        <begin position="185"/>
        <end position="209"/>
    </location>
</feature>
<evidence type="ECO:0000256" key="1">
    <source>
        <dbReference type="SAM" id="Phobius"/>
    </source>
</evidence>
<name>A0A0F6W9J5_9BACT</name>
<dbReference type="Proteomes" id="UP000034883">
    <property type="component" value="Chromosome"/>
</dbReference>
<gene>
    <name evidence="2" type="ORF">DB32_008010</name>
</gene>
<keyword evidence="1" id="KW-0472">Membrane</keyword>
<dbReference type="KEGG" id="samy:DB32_008010"/>
<proteinExistence type="predicted"/>
<feature type="transmembrane region" description="Helical" evidence="1">
    <location>
        <begin position="12"/>
        <end position="32"/>
    </location>
</feature>
<organism evidence="2 3">
    <name type="scientific">Sandaracinus amylolyticus</name>
    <dbReference type="NCBI Taxonomy" id="927083"/>
    <lineage>
        <taxon>Bacteria</taxon>
        <taxon>Pseudomonadati</taxon>
        <taxon>Myxococcota</taxon>
        <taxon>Polyangia</taxon>
        <taxon>Polyangiales</taxon>
        <taxon>Sandaracinaceae</taxon>
        <taxon>Sandaracinus</taxon>
    </lineage>
</organism>
<dbReference type="EMBL" id="CP011125">
    <property type="protein sequence ID" value="AKF10861.1"/>
    <property type="molecule type" value="Genomic_DNA"/>
</dbReference>
<feature type="transmembrane region" description="Helical" evidence="1">
    <location>
        <begin position="78"/>
        <end position="99"/>
    </location>
</feature>
<evidence type="ECO:0000313" key="2">
    <source>
        <dbReference type="EMBL" id="AKF10861.1"/>
    </source>
</evidence>
<keyword evidence="3" id="KW-1185">Reference proteome</keyword>
<feature type="transmembrane region" description="Helical" evidence="1">
    <location>
        <begin position="38"/>
        <end position="66"/>
    </location>
</feature>
<keyword evidence="1" id="KW-0812">Transmembrane</keyword>